<dbReference type="AlphaFoldDB" id="A0A512NDI9"/>
<name>A0A512NDI9_9HYPH</name>
<keyword evidence="1" id="KW-1133">Transmembrane helix</keyword>
<dbReference type="Gene3D" id="3.40.50.1110">
    <property type="entry name" value="SGNH hydrolase"/>
    <property type="match status" value="1"/>
</dbReference>
<feature type="domain" description="SGNH hydrolase-type esterase" evidence="2">
    <location>
        <begin position="170"/>
        <end position="411"/>
    </location>
</feature>
<dbReference type="GO" id="GO:0016788">
    <property type="term" value="F:hydrolase activity, acting on ester bonds"/>
    <property type="evidence" value="ECO:0007669"/>
    <property type="project" value="UniProtKB-ARBA"/>
</dbReference>
<evidence type="ECO:0000259" key="2">
    <source>
        <dbReference type="Pfam" id="PF13472"/>
    </source>
</evidence>
<feature type="transmembrane region" description="Helical" evidence="1">
    <location>
        <begin position="24"/>
        <end position="47"/>
    </location>
</feature>
<dbReference type="EMBL" id="BKAJ01000073">
    <property type="protein sequence ID" value="GEP57030.1"/>
    <property type="molecule type" value="Genomic_DNA"/>
</dbReference>
<dbReference type="Pfam" id="PF13472">
    <property type="entry name" value="Lipase_GDSL_2"/>
    <property type="match status" value="1"/>
</dbReference>
<protein>
    <recommendedName>
        <fullName evidence="2">SGNH hydrolase-type esterase domain-containing protein</fullName>
    </recommendedName>
</protein>
<evidence type="ECO:0000256" key="1">
    <source>
        <dbReference type="SAM" id="Phobius"/>
    </source>
</evidence>
<dbReference type="InterPro" id="IPR013830">
    <property type="entry name" value="SGNH_hydro"/>
</dbReference>
<keyword evidence="1" id="KW-0472">Membrane</keyword>
<comment type="caution">
    <text evidence="3">The sequence shown here is derived from an EMBL/GenBank/DDBJ whole genome shotgun (WGS) entry which is preliminary data.</text>
</comment>
<keyword evidence="1" id="KW-0812">Transmembrane</keyword>
<proteinExistence type="predicted"/>
<evidence type="ECO:0000313" key="3">
    <source>
        <dbReference type="EMBL" id="GEP57030.1"/>
    </source>
</evidence>
<feature type="transmembrane region" description="Helical" evidence="1">
    <location>
        <begin position="59"/>
        <end position="76"/>
    </location>
</feature>
<dbReference type="RefSeq" id="WP_170303234.1">
    <property type="nucleotide sequence ID" value="NZ_BKAJ01000073.1"/>
</dbReference>
<dbReference type="Proteomes" id="UP000321058">
    <property type="component" value="Unassembled WGS sequence"/>
</dbReference>
<feature type="transmembrane region" description="Helical" evidence="1">
    <location>
        <begin position="82"/>
        <end position="100"/>
    </location>
</feature>
<organism evidence="3 4">
    <name type="scientific">Reyranella soli</name>
    <dbReference type="NCBI Taxonomy" id="1230389"/>
    <lineage>
        <taxon>Bacteria</taxon>
        <taxon>Pseudomonadati</taxon>
        <taxon>Pseudomonadota</taxon>
        <taxon>Alphaproteobacteria</taxon>
        <taxon>Hyphomicrobiales</taxon>
        <taxon>Reyranellaceae</taxon>
        <taxon>Reyranella</taxon>
    </lineage>
</organism>
<sequence length="426" mass="47233">MPSPSATFFLDHFGLRRPYRFERAIVGGLAVLLVLLALLAALWMRAIDELPVRGPRGEYFLYLLMLFVLVLSLVRWPRLAALLVVLMAFELTWGAGLFALHRVGFGTATLMPPGKFEPQRFQWHALLQAVPIPSLKLTSSTGLAIQHTREGTRGQDPQGSLDSRTVVATFGGSTTYDIGAGEGETWPDRLGQALGDRYFIVNHGVPGYTTAEHLIQTAFYQTKFGKPPHCAIYYVGWNDLRNAHIANLDPGYADFHLPSQIDSQKVRRVGGAHVTFSPLLTLLMRFVGANLDTARYFADPYGKPPVSGDDPNLAAIYKRNIAAISAINRQRGVTTIWVGQLLNRERLMGDGQYGWLPLVRDRDLWPMQQRFNEVLKQAADGLGDTYVGIDPASFVGVDFVDQGHFSARGAKRFADDLAPVVRRLCP</sequence>
<keyword evidence="4" id="KW-1185">Reference proteome</keyword>
<dbReference type="InterPro" id="IPR036514">
    <property type="entry name" value="SGNH_hydro_sf"/>
</dbReference>
<dbReference type="SUPFAM" id="SSF52266">
    <property type="entry name" value="SGNH hydrolase"/>
    <property type="match status" value="1"/>
</dbReference>
<gene>
    <name evidence="3" type="ORF">RSO01_41960</name>
</gene>
<evidence type="ECO:0000313" key="4">
    <source>
        <dbReference type="Proteomes" id="UP000321058"/>
    </source>
</evidence>
<reference evidence="3 4" key="1">
    <citation type="submission" date="2019-07" db="EMBL/GenBank/DDBJ databases">
        <title>Whole genome shotgun sequence of Reyranella soli NBRC 108950.</title>
        <authorList>
            <person name="Hosoyama A."/>
            <person name="Uohara A."/>
            <person name="Ohji S."/>
            <person name="Ichikawa N."/>
        </authorList>
    </citation>
    <scope>NUCLEOTIDE SEQUENCE [LARGE SCALE GENOMIC DNA]</scope>
    <source>
        <strain evidence="3 4">NBRC 108950</strain>
    </source>
</reference>
<accession>A0A512NDI9</accession>